<protein>
    <submittedName>
        <fullName evidence="3">Uncharacterized protein</fullName>
    </submittedName>
</protein>
<dbReference type="Pfam" id="PF02493">
    <property type="entry name" value="MORN"/>
    <property type="match status" value="3"/>
</dbReference>
<keyword evidence="4" id="KW-1185">Reference proteome</keyword>
<evidence type="ECO:0000313" key="3">
    <source>
        <dbReference type="EMBL" id="TNV76602.1"/>
    </source>
</evidence>
<dbReference type="SMART" id="SM00698">
    <property type="entry name" value="MORN"/>
    <property type="match status" value="3"/>
</dbReference>
<evidence type="ECO:0000256" key="1">
    <source>
        <dbReference type="ARBA" id="ARBA00022737"/>
    </source>
</evidence>
<dbReference type="EMBL" id="RRYP01013272">
    <property type="protein sequence ID" value="TNV76602.1"/>
    <property type="molecule type" value="Genomic_DNA"/>
</dbReference>
<comment type="caution">
    <text evidence="3">The sequence shown here is derived from an EMBL/GenBank/DDBJ whole genome shotgun (WGS) entry which is preliminary data.</text>
</comment>
<proteinExistence type="predicted"/>
<reference evidence="3" key="1">
    <citation type="submission" date="2019-06" db="EMBL/GenBank/DDBJ databases">
        <authorList>
            <person name="Zheng W."/>
        </authorList>
    </citation>
    <scope>NUCLEOTIDE SEQUENCE</scope>
    <source>
        <strain evidence="3">QDHG01</strain>
    </source>
</reference>
<dbReference type="SUPFAM" id="SSF82185">
    <property type="entry name" value="Histone H3 K4-specific methyltransferase SET7/9 N-terminal domain"/>
    <property type="match status" value="1"/>
</dbReference>
<dbReference type="PANTHER" id="PTHR43215">
    <property type="entry name" value="RADIAL SPOKE HEAD 1 HOMOLOG"/>
    <property type="match status" value="1"/>
</dbReference>
<dbReference type="Proteomes" id="UP000785679">
    <property type="component" value="Unassembled WGS sequence"/>
</dbReference>
<feature type="compositionally biased region" description="Basic and acidic residues" evidence="2">
    <location>
        <begin position="159"/>
        <end position="174"/>
    </location>
</feature>
<gene>
    <name evidence="3" type="ORF">FGO68_gene8146</name>
</gene>
<evidence type="ECO:0000313" key="4">
    <source>
        <dbReference type="Proteomes" id="UP000785679"/>
    </source>
</evidence>
<dbReference type="InterPro" id="IPR003409">
    <property type="entry name" value="MORN"/>
</dbReference>
<evidence type="ECO:0000256" key="2">
    <source>
        <dbReference type="SAM" id="MobiDB-lite"/>
    </source>
</evidence>
<sequence length="184" mass="21353">MGVPVVGRFIESAGTRIKWQTYFGGFNEHFEFHGSCINNWDDNVTYEGNYLNNHWHGYGKMYDKVNNITMFEGQFEESKQISGTKYIQGEGIYEGEYKDNCRHGMGKLTYFDGSSWQGVWNNAQKTGEGTYTYADGRYVVGRWKGEIRVGMHVEYDNDGVEVEREQYEEAKSEGEQEEDEDMTE</sequence>
<feature type="compositionally biased region" description="Acidic residues" evidence="2">
    <location>
        <begin position="175"/>
        <end position="184"/>
    </location>
</feature>
<accession>A0A8J8NK81</accession>
<organism evidence="3 4">
    <name type="scientific">Halteria grandinella</name>
    <dbReference type="NCBI Taxonomy" id="5974"/>
    <lineage>
        <taxon>Eukaryota</taxon>
        <taxon>Sar</taxon>
        <taxon>Alveolata</taxon>
        <taxon>Ciliophora</taxon>
        <taxon>Intramacronucleata</taxon>
        <taxon>Spirotrichea</taxon>
        <taxon>Stichotrichia</taxon>
        <taxon>Sporadotrichida</taxon>
        <taxon>Halteriidae</taxon>
        <taxon>Halteria</taxon>
    </lineage>
</organism>
<feature type="region of interest" description="Disordered" evidence="2">
    <location>
        <begin position="159"/>
        <end position="184"/>
    </location>
</feature>
<dbReference type="Gene3D" id="2.20.110.10">
    <property type="entry name" value="Histone H3 K4-specific methyltransferase SET7/9 N-terminal domain"/>
    <property type="match status" value="1"/>
</dbReference>
<dbReference type="AlphaFoldDB" id="A0A8J8NK81"/>
<name>A0A8J8NK81_HALGN</name>
<dbReference type="PANTHER" id="PTHR43215:SF14">
    <property type="entry name" value="RADIAL SPOKE HEAD 1 HOMOLOG"/>
    <property type="match status" value="1"/>
</dbReference>
<keyword evidence="1" id="KW-0677">Repeat</keyword>
<dbReference type="OrthoDB" id="288868at2759"/>